<evidence type="ECO:0000256" key="4">
    <source>
        <dbReference type="ARBA" id="ARBA00022490"/>
    </source>
</evidence>
<comment type="similarity">
    <text evidence="3 11">Belongs to the phosphohexose mutase family.</text>
</comment>
<keyword evidence="7 11" id="KW-0479">Metal-binding</keyword>
<evidence type="ECO:0000313" key="17">
    <source>
        <dbReference type="Proteomes" id="UP000275078"/>
    </source>
</evidence>
<dbReference type="PANTHER" id="PTHR45745:SF1">
    <property type="entry name" value="PHOSPHOGLUCOMUTASE 2B-RELATED"/>
    <property type="match status" value="1"/>
</dbReference>
<evidence type="ECO:0000259" key="13">
    <source>
        <dbReference type="Pfam" id="PF02878"/>
    </source>
</evidence>
<evidence type="ECO:0000259" key="12">
    <source>
        <dbReference type="Pfam" id="PF00408"/>
    </source>
</evidence>
<keyword evidence="10" id="KW-0119">Carbohydrate metabolism</keyword>
<organism evidence="16 17">
    <name type="scientific">Ascobolus immersus RN42</name>
    <dbReference type="NCBI Taxonomy" id="1160509"/>
    <lineage>
        <taxon>Eukaryota</taxon>
        <taxon>Fungi</taxon>
        <taxon>Dikarya</taxon>
        <taxon>Ascomycota</taxon>
        <taxon>Pezizomycotina</taxon>
        <taxon>Pezizomycetes</taxon>
        <taxon>Pezizales</taxon>
        <taxon>Ascobolaceae</taxon>
        <taxon>Ascobolus</taxon>
    </lineage>
</organism>
<dbReference type="AlphaFoldDB" id="A0A3N4IBU8"/>
<evidence type="ECO:0000256" key="9">
    <source>
        <dbReference type="ARBA" id="ARBA00023235"/>
    </source>
</evidence>
<comment type="subcellular location">
    <subcellularLocation>
        <location evidence="2">Cytoplasm</location>
    </subcellularLocation>
</comment>
<dbReference type="GO" id="GO:0006006">
    <property type="term" value="P:glucose metabolic process"/>
    <property type="evidence" value="ECO:0007669"/>
    <property type="project" value="UniProtKB-KW"/>
</dbReference>
<dbReference type="Gene3D" id="3.30.310.50">
    <property type="entry name" value="Alpha-D-phosphohexomutase, C-terminal domain"/>
    <property type="match status" value="1"/>
</dbReference>
<keyword evidence="8 11" id="KW-0460">Magnesium</keyword>
<evidence type="ECO:0000256" key="8">
    <source>
        <dbReference type="ARBA" id="ARBA00022842"/>
    </source>
</evidence>
<dbReference type="Proteomes" id="UP000275078">
    <property type="component" value="Unassembled WGS sequence"/>
</dbReference>
<evidence type="ECO:0000256" key="1">
    <source>
        <dbReference type="ARBA" id="ARBA00001946"/>
    </source>
</evidence>
<dbReference type="InterPro" id="IPR005843">
    <property type="entry name" value="A-D-PHexomutase_C"/>
</dbReference>
<keyword evidence="5" id="KW-0313">Glucose metabolism</keyword>
<dbReference type="Pfam" id="PF00408">
    <property type="entry name" value="PGM_PMM_IV"/>
    <property type="match status" value="1"/>
</dbReference>
<keyword evidence="9" id="KW-0413">Isomerase</keyword>
<feature type="domain" description="Alpha-D-phosphohexomutase alpha/beta/alpha" evidence="15">
    <location>
        <begin position="325"/>
        <end position="450"/>
    </location>
</feature>
<evidence type="ECO:0000256" key="10">
    <source>
        <dbReference type="ARBA" id="ARBA00023277"/>
    </source>
</evidence>
<dbReference type="GO" id="GO:0000287">
    <property type="term" value="F:magnesium ion binding"/>
    <property type="evidence" value="ECO:0007669"/>
    <property type="project" value="InterPro"/>
</dbReference>
<dbReference type="InterPro" id="IPR005846">
    <property type="entry name" value="A-D-PHexomutase_a/b/a-III"/>
</dbReference>
<dbReference type="GO" id="GO:0006166">
    <property type="term" value="P:purine ribonucleoside salvage"/>
    <property type="evidence" value="ECO:0007669"/>
    <property type="project" value="TreeGrafter"/>
</dbReference>
<evidence type="ECO:0000259" key="15">
    <source>
        <dbReference type="Pfam" id="PF02880"/>
    </source>
</evidence>
<dbReference type="CDD" id="cd05799">
    <property type="entry name" value="PGM2"/>
    <property type="match status" value="1"/>
</dbReference>
<keyword evidence="17" id="KW-1185">Reference proteome</keyword>
<dbReference type="Pfam" id="PF02878">
    <property type="entry name" value="PGM_PMM_I"/>
    <property type="match status" value="1"/>
</dbReference>
<dbReference type="FunFam" id="3.40.120.10:FF:000035">
    <property type="entry name" value="Pgm3p"/>
    <property type="match status" value="1"/>
</dbReference>
<dbReference type="InterPro" id="IPR016066">
    <property type="entry name" value="A-D-PHexomutase_CS"/>
</dbReference>
<evidence type="ECO:0000256" key="11">
    <source>
        <dbReference type="RuleBase" id="RU004326"/>
    </source>
</evidence>
<dbReference type="InterPro" id="IPR016055">
    <property type="entry name" value="A-D-PHexomutase_a/b/a-I/II/III"/>
</dbReference>
<dbReference type="SUPFAM" id="SSF55957">
    <property type="entry name" value="Phosphoglucomutase, C-terminal domain"/>
    <property type="match status" value="1"/>
</dbReference>
<dbReference type="GO" id="GO:0005737">
    <property type="term" value="C:cytoplasm"/>
    <property type="evidence" value="ECO:0007669"/>
    <property type="project" value="UniProtKB-SubCell"/>
</dbReference>
<keyword evidence="4" id="KW-0963">Cytoplasm</keyword>
<sequence length="584" mass="64867">MPTLDELAVKWLEMDKNARTRQEIMELVKAGNTKELELRLGSRIAFGTAGLRASMEAGFSRMNDLIIIQATQGLCQYVISQFPETAFSRGVVIGYDHRHNSERFARLAASAFIVQGVKVHFYDQRVHTPMVPFGIKQLNAVAGVMITASHNPAKDNGYKVYWENACQIIPPHDKGIAASIEKNLEPVCWDADLVDDEDAEGSVSRPLEEIRKKYLEELKKIHEGVPQTDLKFVYTPMHGVGLSIMKEAARGMGLLEKMVVVEEQARPDPDFPTVKFPNPEEKGALDLAMATADEKNIPYVLASDPDADRFAFAEKVNGTWRVLTGNQLGVLFGAYVLENYKGTDKSKLAMLCSTVSTQMLSAMAETEGFKFEETLTGFKWLGNQALRLQSEGFDAEYAFEEAIGYMQTEIVPDKDGISAAVAFLSLLRNLASRPEPLTPSQYLETLYEKYGFFENANAYLVSPSPDHTAKVFGEIRALGGEAAYPQTLGSRKVLKWRDLTVGYDSSTPDNKPTLPVDPSAQMITVELEGNVRFTVRGSGTEPKIKFYVECKAGSREEAKKGAEEVAKDLKEEWFRPQETGLIVP</sequence>
<feature type="domain" description="Alpha-D-phosphohexomutase C-terminal" evidence="12">
    <location>
        <begin position="526"/>
        <end position="567"/>
    </location>
</feature>
<dbReference type="OrthoDB" id="8300170at2759"/>
<evidence type="ECO:0000313" key="16">
    <source>
        <dbReference type="EMBL" id="RPA79194.1"/>
    </source>
</evidence>
<dbReference type="GO" id="GO:0008973">
    <property type="term" value="F:phosphopentomutase activity"/>
    <property type="evidence" value="ECO:0007669"/>
    <property type="project" value="TreeGrafter"/>
</dbReference>
<reference evidence="16 17" key="1">
    <citation type="journal article" date="2018" name="Nat. Ecol. Evol.">
        <title>Pezizomycetes genomes reveal the molecular basis of ectomycorrhizal truffle lifestyle.</title>
        <authorList>
            <person name="Murat C."/>
            <person name="Payen T."/>
            <person name="Noel B."/>
            <person name="Kuo A."/>
            <person name="Morin E."/>
            <person name="Chen J."/>
            <person name="Kohler A."/>
            <person name="Krizsan K."/>
            <person name="Balestrini R."/>
            <person name="Da Silva C."/>
            <person name="Montanini B."/>
            <person name="Hainaut M."/>
            <person name="Levati E."/>
            <person name="Barry K.W."/>
            <person name="Belfiori B."/>
            <person name="Cichocki N."/>
            <person name="Clum A."/>
            <person name="Dockter R.B."/>
            <person name="Fauchery L."/>
            <person name="Guy J."/>
            <person name="Iotti M."/>
            <person name="Le Tacon F."/>
            <person name="Lindquist E.A."/>
            <person name="Lipzen A."/>
            <person name="Malagnac F."/>
            <person name="Mello A."/>
            <person name="Molinier V."/>
            <person name="Miyauchi S."/>
            <person name="Poulain J."/>
            <person name="Riccioni C."/>
            <person name="Rubini A."/>
            <person name="Sitrit Y."/>
            <person name="Splivallo R."/>
            <person name="Traeger S."/>
            <person name="Wang M."/>
            <person name="Zifcakova L."/>
            <person name="Wipf D."/>
            <person name="Zambonelli A."/>
            <person name="Paolocci F."/>
            <person name="Nowrousian M."/>
            <person name="Ottonello S."/>
            <person name="Baldrian P."/>
            <person name="Spatafora J.W."/>
            <person name="Henrissat B."/>
            <person name="Nagy L.G."/>
            <person name="Aury J.M."/>
            <person name="Wincker P."/>
            <person name="Grigoriev I.V."/>
            <person name="Bonfante P."/>
            <person name="Martin F.M."/>
        </authorList>
    </citation>
    <scope>NUCLEOTIDE SEQUENCE [LARGE SCALE GENOMIC DNA]</scope>
    <source>
        <strain evidence="16 17">RN42</strain>
    </source>
</reference>
<dbReference type="Pfam" id="PF02879">
    <property type="entry name" value="PGM_PMM_II"/>
    <property type="match status" value="1"/>
</dbReference>
<protein>
    <submittedName>
        <fullName evidence="16">Phosphoglucomutase-like protein</fullName>
    </submittedName>
</protein>
<name>A0A3N4IBU8_ASCIM</name>
<dbReference type="Gene3D" id="3.40.120.10">
    <property type="entry name" value="Alpha-D-Glucose-1,6-Bisphosphate, subunit A, domain 3"/>
    <property type="match status" value="3"/>
</dbReference>
<dbReference type="EMBL" id="ML119702">
    <property type="protein sequence ID" value="RPA79194.1"/>
    <property type="molecule type" value="Genomic_DNA"/>
</dbReference>
<evidence type="ECO:0000259" key="14">
    <source>
        <dbReference type="Pfam" id="PF02879"/>
    </source>
</evidence>
<evidence type="ECO:0000256" key="5">
    <source>
        <dbReference type="ARBA" id="ARBA00022526"/>
    </source>
</evidence>
<evidence type="ECO:0000256" key="7">
    <source>
        <dbReference type="ARBA" id="ARBA00022723"/>
    </source>
</evidence>
<dbReference type="SUPFAM" id="SSF53738">
    <property type="entry name" value="Phosphoglucomutase, first 3 domains"/>
    <property type="match status" value="3"/>
</dbReference>
<dbReference type="STRING" id="1160509.A0A3N4IBU8"/>
<evidence type="ECO:0000256" key="2">
    <source>
        <dbReference type="ARBA" id="ARBA00004496"/>
    </source>
</evidence>
<dbReference type="PROSITE" id="PS00710">
    <property type="entry name" value="PGM_PMM"/>
    <property type="match status" value="1"/>
</dbReference>
<dbReference type="InterPro" id="IPR005845">
    <property type="entry name" value="A-D-PHexomutase_a/b/a-II"/>
</dbReference>
<keyword evidence="6" id="KW-0597">Phosphoprotein</keyword>
<proteinExistence type="inferred from homology"/>
<evidence type="ECO:0000256" key="6">
    <source>
        <dbReference type="ARBA" id="ARBA00022553"/>
    </source>
</evidence>
<accession>A0A3N4IBU8</accession>
<dbReference type="InterPro" id="IPR036900">
    <property type="entry name" value="A-D-PHexomutase_C_sf"/>
</dbReference>
<feature type="domain" description="Alpha-D-phosphohexomutase alpha/beta/alpha" evidence="13">
    <location>
        <begin position="44"/>
        <end position="183"/>
    </location>
</feature>
<feature type="domain" description="Alpha-D-phosphohexomutase alpha/beta/alpha" evidence="14">
    <location>
        <begin position="213"/>
        <end position="315"/>
    </location>
</feature>
<comment type="cofactor">
    <cofactor evidence="1">
        <name>Mg(2+)</name>
        <dbReference type="ChEBI" id="CHEBI:18420"/>
    </cofactor>
</comment>
<gene>
    <name evidence="16" type="ORF">BJ508DRAFT_363384</name>
</gene>
<dbReference type="Pfam" id="PF02880">
    <property type="entry name" value="PGM_PMM_III"/>
    <property type="match status" value="1"/>
</dbReference>
<dbReference type="InterPro" id="IPR005844">
    <property type="entry name" value="A-D-PHexomutase_a/b/a-I"/>
</dbReference>
<evidence type="ECO:0000256" key="3">
    <source>
        <dbReference type="ARBA" id="ARBA00010231"/>
    </source>
</evidence>
<dbReference type="GO" id="GO:0005634">
    <property type="term" value="C:nucleus"/>
    <property type="evidence" value="ECO:0007669"/>
    <property type="project" value="TreeGrafter"/>
</dbReference>
<dbReference type="PANTHER" id="PTHR45745">
    <property type="entry name" value="PHOSPHOMANNOMUTASE 45A"/>
    <property type="match status" value="1"/>
</dbReference>